<dbReference type="Proteomes" id="UP000828251">
    <property type="component" value="Unassembled WGS sequence"/>
</dbReference>
<reference evidence="1 2" key="1">
    <citation type="journal article" date="2021" name="Plant Biotechnol. J.">
        <title>Multi-omics assisted identification of the key and species-specific regulatory components of drought-tolerant mechanisms in Gossypium stocksii.</title>
        <authorList>
            <person name="Yu D."/>
            <person name="Ke L."/>
            <person name="Zhang D."/>
            <person name="Wu Y."/>
            <person name="Sun Y."/>
            <person name="Mei J."/>
            <person name="Sun J."/>
            <person name="Sun Y."/>
        </authorList>
    </citation>
    <scope>NUCLEOTIDE SEQUENCE [LARGE SCALE GENOMIC DNA]</scope>
    <source>
        <strain evidence="2">cv. E1</strain>
        <tissue evidence="1">Leaf</tissue>
    </source>
</reference>
<evidence type="ECO:0000313" key="2">
    <source>
        <dbReference type="Proteomes" id="UP000828251"/>
    </source>
</evidence>
<accession>A0A9D3VSJ7</accession>
<keyword evidence="2" id="KW-1185">Reference proteome</keyword>
<comment type="caution">
    <text evidence="1">The sequence shown here is derived from an EMBL/GenBank/DDBJ whole genome shotgun (WGS) entry which is preliminary data.</text>
</comment>
<organism evidence="1 2">
    <name type="scientific">Gossypium stocksii</name>
    <dbReference type="NCBI Taxonomy" id="47602"/>
    <lineage>
        <taxon>Eukaryota</taxon>
        <taxon>Viridiplantae</taxon>
        <taxon>Streptophyta</taxon>
        <taxon>Embryophyta</taxon>
        <taxon>Tracheophyta</taxon>
        <taxon>Spermatophyta</taxon>
        <taxon>Magnoliopsida</taxon>
        <taxon>eudicotyledons</taxon>
        <taxon>Gunneridae</taxon>
        <taxon>Pentapetalae</taxon>
        <taxon>rosids</taxon>
        <taxon>malvids</taxon>
        <taxon>Malvales</taxon>
        <taxon>Malvaceae</taxon>
        <taxon>Malvoideae</taxon>
        <taxon>Gossypium</taxon>
    </lineage>
</organism>
<dbReference type="EMBL" id="JAIQCV010000005">
    <property type="protein sequence ID" value="KAH1096432.1"/>
    <property type="molecule type" value="Genomic_DNA"/>
</dbReference>
<protein>
    <submittedName>
        <fullName evidence="1">Uncharacterized protein</fullName>
    </submittedName>
</protein>
<sequence length="89" mass="9811">MVFPIFIQVLWGFIQDGIELVKHTAGGIIKCVLALIDILALVIAMRIEKAGRSQVVCLMPLNKISFEDELFSAFIIAFYFCCLASGNGD</sequence>
<gene>
    <name evidence="1" type="ORF">J1N35_013353</name>
</gene>
<proteinExistence type="predicted"/>
<name>A0A9D3VSJ7_9ROSI</name>
<evidence type="ECO:0000313" key="1">
    <source>
        <dbReference type="EMBL" id="KAH1096432.1"/>
    </source>
</evidence>
<dbReference type="AlphaFoldDB" id="A0A9D3VSJ7"/>